<name>C6SN64_NEIME</name>
<proteinExistence type="predicted"/>
<evidence type="ECO:0008006" key="4">
    <source>
        <dbReference type="Google" id="ProtNLM"/>
    </source>
</evidence>
<dbReference type="InterPro" id="IPR010563">
    <property type="entry name" value="TraK_N"/>
</dbReference>
<feature type="domain" description="TraK N-terminal" evidence="1">
    <location>
        <begin position="59"/>
        <end position="137"/>
    </location>
</feature>
<feature type="domain" description="TraK C-terminal" evidence="2">
    <location>
        <begin position="162"/>
        <end position="263"/>
    </location>
</feature>
<sequence length="267" mass="29499">MQERSYATAYWPFSVRESCTSNANPPLLKKIVFSALLVAGPTTSFAAQRVPATENTPHVVSISKRNLSRIAIEGGRISSWKFMEGDLELQKDTTTGQLFVRSLTSSPTNLFVVSEEGKTYLLVLKPTSKQGDNIVIDVAGANRHEAAVLASRTGPMPVTMNSTEYVRTIKKMMTSMMRGTTGDMGINHSHEYQTIPLWKNTLFIQNGSYTAADMQGLSFTLTNLGTKQLEIREQEFYRQGVLAVAVRKQILQPGEITDVFIISRLGG</sequence>
<evidence type="ECO:0000259" key="2">
    <source>
        <dbReference type="Pfam" id="PF23536"/>
    </source>
</evidence>
<accession>C6SN64</accession>
<dbReference type="InterPro" id="IPR055397">
    <property type="entry name" value="TraK_C"/>
</dbReference>
<dbReference type="Pfam" id="PF06586">
    <property type="entry name" value="TraK_N"/>
    <property type="match status" value="1"/>
</dbReference>
<dbReference type="Pfam" id="PF23536">
    <property type="entry name" value="TraK_C"/>
    <property type="match status" value="1"/>
</dbReference>
<reference evidence="3" key="1">
    <citation type="journal article" date="2008" name="Proc. Natl. Acad. Sci. U.S.A.">
        <title>Whole-genome comparison of disease and carriage strains provides insights into virulence evolution in Neisseria meningitidis.</title>
        <authorList>
            <person name="Schoen C."/>
            <person name="Blom J."/>
            <person name="Claus H."/>
            <person name="Schramm-Glueck A."/>
            <person name="Brandt P."/>
            <person name="Mueller T."/>
            <person name="Goesmann A."/>
            <person name="Joseph B."/>
            <person name="Konietzny S."/>
            <person name="Kurzai O."/>
            <person name="Schmitt C."/>
            <person name="Friedrich T."/>
            <person name="Linke B."/>
            <person name="Vogel U."/>
            <person name="Frosch M."/>
        </authorList>
    </citation>
    <scope>NUCLEOTIDE SEQUENCE</scope>
    <source>
        <strain evidence="3">Alpha275</strain>
    </source>
</reference>
<protein>
    <recommendedName>
        <fullName evidence="4">Conjugal transfer protein TraK</fullName>
    </recommendedName>
</protein>
<organism evidence="3">
    <name type="scientific">Neisseria meningitidis alpha275</name>
    <dbReference type="NCBI Taxonomy" id="295996"/>
    <lineage>
        <taxon>Bacteria</taxon>
        <taxon>Pseudomonadati</taxon>
        <taxon>Pseudomonadota</taxon>
        <taxon>Betaproteobacteria</taxon>
        <taxon>Neisseriales</taxon>
        <taxon>Neisseriaceae</taxon>
        <taxon>Neisseria</taxon>
    </lineage>
</organism>
<dbReference type="EMBL" id="AM889138">
    <property type="protein sequence ID" value="CBA09950.1"/>
    <property type="molecule type" value="Genomic_DNA"/>
</dbReference>
<gene>
    <name evidence="3" type="primary">CTPS</name>
    <name evidence="3" type="ORF">NMW_2397</name>
</gene>
<evidence type="ECO:0000313" key="3">
    <source>
        <dbReference type="EMBL" id="CBA09950.1"/>
    </source>
</evidence>
<evidence type="ECO:0000259" key="1">
    <source>
        <dbReference type="Pfam" id="PF06586"/>
    </source>
</evidence>
<dbReference type="AlphaFoldDB" id="C6SN64"/>